<keyword evidence="1" id="KW-0812">Transmembrane</keyword>
<reference evidence="2" key="1">
    <citation type="submission" date="2023-06" db="EMBL/GenBank/DDBJ databases">
        <authorList>
            <person name="Kurt Z."/>
        </authorList>
    </citation>
    <scope>NUCLEOTIDE SEQUENCE</scope>
</reference>
<evidence type="ECO:0000313" key="2">
    <source>
        <dbReference type="EMBL" id="CAI9922028.1"/>
    </source>
</evidence>
<keyword evidence="1" id="KW-0472">Membrane</keyword>
<evidence type="ECO:0000313" key="3">
    <source>
        <dbReference type="EMBL" id="CAL6073910.1"/>
    </source>
</evidence>
<dbReference type="EMBL" id="CATOUU010000241">
    <property type="protein sequence ID" value="CAI9922028.1"/>
    <property type="molecule type" value="Genomic_DNA"/>
</dbReference>
<dbReference type="EMBL" id="CAXDID020000303">
    <property type="protein sequence ID" value="CAL6073910.1"/>
    <property type="molecule type" value="Genomic_DNA"/>
</dbReference>
<dbReference type="AlphaFoldDB" id="A0AA86NM38"/>
<proteinExistence type="predicted"/>
<evidence type="ECO:0000313" key="4">
    <source>
        <dbReference type="Proteomes" id="UP001642409"/>
    </source>
</evidence>
<evidence type="ECO:0000256" key="1">
    <source>
        <dbReference type="SAM" id="Phobius"/>
    </source>
</evidence>
<gene>
    <name evidence="3" type="ORF">HINF_LOCUS56330</name>
    <name evidence="2" type="ORF">HINF_LOCUS9673</name>
</gene>
<organism evidence="2">
    <name type="scientific">Hexamita inflata</name>
    <dbReference type="NCBI Taxonomy" id="28002"/>
    <lineage>
        <taxon>Eukaryota</taxon>
        <taxon>Metamonada</taxon>
        <taxon>Diplomonadida</taxon>
        <taxon>Hexamitidae</taxon>
        <taxon>Hexamitinae</taxon>
        <taxon>Hexamita</taxon>
    </lineage>
</organism>
<accession>A0AA86NM38</accession>
<feature type="transmembrane region" description="Helical" evidence="1">
    <location>
        <begin position="82"/>
        <end position="103"/>
    </location>
</feature>
<keyword evidence="1" id="KW-1133">Transmembrane helix</keyword>
<sequence length="162" mass="18686">MQPNGYAYEIVLEVLNLVQKATRIRRLKVERTVSAENPSVVRKIVTSKYKSTLTALCNQIVSMAYQNHTIRLFYADTICQNVFSGLSMILGLIVILKTVRLLMKRQLISRRSLNASSNRRQLYLAFDHRIFAKTFLNSYVTVITLIRQYKKVICTRGSYSIC</sequence>
<reference evidence="3 4" key="2">
    <citation type="submission" date="2024-07" db="EMBL/GenBank/DDBJ databases">
        <authorList>
            <person name="Akdeniz Z."/>
        </authorList>
    </citation>
    <scope>NUCLEOTIDE SEQUENCE [LARGE SCALE GENOMIC DNA]</scope>
</reference>
<name>A0AA86NM38_9EUKA</name>
<dbReference type="Proteomes" id="UP001642409">
    <property type="component" value="Unassembled WGS sequence"/>
</dbReference>
<protein>
    <submittedName>
        <fullName evidence="3">Hypothetical_protein</fullName>
    </submittedName>
</protein>
<comment type="caution">
    <text evidence="2">The sequence shown here is derived from an EMBL/GenBank/DDBJ whole genome shotgun (WGS) entry which is preliminary data.</text>
</comment>
<keyword evidence="4" id="KW-1185">Reference proteome</keyword>